<feature type="signal peptide" evidence="1">
    <location>
        <begin position="1"/>
        <end position="19"/>
    </location>
</feature>
<evidence type="ECO:0000313" key="2">
    <source>
        <dbReference type="EMBL" id="HGY54751.1"/>
    </source>
</evidence>
<keyword evidence="1" id="KW-0732">Signal</keyword>
<dbReference type="AlphaFoldDB" id="A0A7V4WUW7"/>
<accession>A0A7V4WUW7</accession>
<dbReference type="SUPFAM" id="SSF82171">
    <property type="entry name" value="DPP6 N-terminal domain-like"/>
    <property type="match status" value="1"/>
</dbReference>
<protein>
    <recommendedName>
        <fullName evidence="3">Bacterial surface antigen (D15) domain-containing protein</fullName>
    </recommendedName>
</protein>
<evidence type="ECO:0008006" key="3">
    <source>
        <dbReference type="Google" id="ProtNLM"/>
    </source>
</evidence>
<dbReference type="EMBL" id="DRQG01000030">
    <property type="protein sequence ID" value="HGY54751.1"/>
    <property type="molecule type" value="Genomic_DNA"/>
</dbReference>
<comment type="caution">
    <text evidence="2">The sequence shown here is derived from an EMBL/GenBank/DDBJ whole genome shotgun (WGS) entry which is preliminary data.</text>
</comment>
<reference evidence="2" key="1">
    <citation type="journal article" date="2020" name="mSystems">
        <title>Genome- and Community-Level Interaction Insights into Carbon Utilization and Element Cycling Functions of Hydrothermarchaeota in Hydrothermal Sediment.</title>
        <authorList>
            <person name="Zhou Z."/>
            <person name="Liu Y."/>
            <person name="Xu W."/>
            <person name="Pan J."/>
            <person name="Luo Z.H."/>
            <person name="Li M."/>
        </authorList>
    </citation>
    <scope>NUCLEOTIDE SEQUENCE [LARGE SCALE GENOMIC DNA]</scope>
    <source>
        <strain evidence="2">HyVt-577</strain>
    </source>
</reference>
<evidence type="ECO:0000256" key="1">
    <source>
        <dbReference type="SAM" id="SignalP"/>
    </source>
</evidence>
<name>A0A7V4WUW7_CALAY</name>
<dbReference type="Proteomes" id="UP000885779">
    <property type="component" value="Unassembled WGS sequence"/>
</dbReference>
<feature type="chain" id="PRO_5030790170" description="Bacterial surface antigen (D15) domain-containing protein" evidence="1">
    <location>
        <begin position="20"/>
        <end position="930"/>
    </location>
</feature>
<gene>
    <name evidence="2" type="ORF">ENK44_03525</name>
</gene>
<proteinExistence type="predicted"/>
<organism evidence="2">
    <name type="scientific">Caldithrix abyssi</name>
    <dbReference type="NCBI Taxonomy" id="187145"/>
    <lineage>
        <taxon>Bacteria</taxon>
        <taxon>Pseudomonadati</taxon>
        <taxon>Calditrichota</taxon>
        <taxon>Calditrichia</taxon>
        <taxon>Calditrichales</taxon>
        <taxon>Calditrichaceae</taxon>
        <taxon>Caldithrix</taxon>
    </lineage>
</organism>
<sequence length="930" mass="106352">MKRLYLLLLLLCGASFIQAATWHLVEGKYAYVEYTTGNKEVADSLLEIAEMAIPRLAKMTGVPLQSFLDKKTRIILTDAPDVTNGYAIGNTVVIYALSSGFALSWSNNDSWYKTVLTHELSHHTVFRASHRKLSVLGSITDMSVPRWFHEGVAQYFAETWNAFRGDIFLKNAVLSGQLSYDAIDNWTDGAILYSAGHAFVRWLAWQFGDSSLINLLRFEPDGWMYDFDEAFEHVYKKTPESLFAKFLRYMIIYYGDRLAAYPAEADFERMSAKNIQIFDLLPYDKRDSTYIVTAKLDPIHLYRTALMARLKNKKEMDEVYTITNNFDTDLFISPNKRFAAYGRYSLSTIHNQTGIRLDWFVHDLQKKTTMEIASDTRARSVVLTNNGRLILAQTLPQKSLLLQYTPGYASPDTLLTTAMSVGYLSALDSARIVFDAQKTNGWHDLFLLSVKSGQLLELTNDSLVNRRPLALNDSIVVFNRIVDKNQAIATINLHTKKVSTHINDQYAYWLKNYDRETGQLIVSRWESKRKAQFFTISADTLLRKRSEPDLASVNPRYISWEHKTPSFGHLGALPDTAFEAKGQKGIRLPQFKMIHLLSGAIPFYAGKETGWGALGMTAWADPLQRQIFQLTLYADQRGWNSSLLLAGHVLRAWDQIFTTTYYHGPAIFAFENDTYLETYQDIFSFGWSHPWNPGGNSRTQIMPSLSYTAYHYNIKATRPYLPQTYSYQGPSAYISFRYILPTRYGAALYKRYAYGRINYFQSLTPAYKFNLVQADVHLAGNIFWEELGLKTRANYTVTSGKLPPLNRMGIDRFFGIDVPRDLTYTRTVRGVREDLSAREMFWSSVELTYMLAEKSGMKLLFLPVNLLTFTAFYDYALLENDKIININGYGAEMTFGWNILRLGLGYAIGTNSTAQKTQEWYMRVILGTGF</sequence>